<dbReference type="Proteomes" id="UP001165064">
    <property type="component" value="Unassembled WGS sequence"/>
</dbReference>
<proteinExistence type="predicted"/>
<sequence length="412" mass="45902">MALHNYIYYKHDDTLVNKIARPHDPRPQASHPDLRSFAKTQHYHHHRALSDPTAMDIDVINNNNNDTHNQQDMDMDVDMDTLPPLPKLDEANGTTAKSGTAGQGQEDDELTSLLEDYTSIFDLYHHGYHRLSIGVNINGLTSGICPQQFKNNQNAPPQQNQSQNQSQNQRWNNSSLSRPQSQSEEDDEMIMSNRNSLKLSKTVTDRSSYGNEPTSINLNATDDELNFFNNPQSTSTHHQHHNHPQHHHQHTASGREALTMTISNQSAGIGGSDTDLDHQDNEMNYQSNSNSTSTSSYNDNTTTQSRQNSNTNTYTPDTTVSPTTPLSPEPFRPAKFGRSFVEIDEGGHNELSNAGRGAVTGAGTKYVYSDGKKRKLKKRGQKKVKKSSYNGGNGEKKLKKKKSTVVLSTVSS</sequence>
<evidence type="ECO:0000313" key="2">
    <source>
        <dbReference type="Proteomes" id="UP001165064"/>
    </source>
</evidence>
<accession>A0ACB5TK41</accession>
<organism evidence="1 2">
    <name type="scientific">Ambrosiozyma monospora</name>
    <name type="common">Yeast</name>
    <name type="synonym">Endomycopsis monosporus</name>
    <dbReference type="NCBI Taxonomy" id="43982"/>
    <lineage>
        <taxon>Eukaryota</taxon>
        <taxon>Fungi</taxon>
        <taxon>Dikarya</taxon>
        <taxon>Ascomycota</taxon>
        <taxon>Saccharomycotina</taxon>
        <taxon>Pichiomycetes</taxon>
        <taxon>Pichiales</taxon>
        <taxon>Pichiaceae</taxon>
        <taxon>Ambrosiozyma</taxon>
    </lineage>
</organism>
<comment type="caution">
    <text evidence="1">The sequence shown here is derived from an EMBL/GenBank/DDBJ whole genome shotgun (WGS) entry which is preliminary data.</text>
</comment>
<protein>
    <submittedName>
        <fullName evidence="1">Unnamed protein product</fullName>
    </submittedName>
</protein>
<evidence type="ECO:0000313" key="1">
    <source>
        <dbReference type="EMBL" id="GME90138.1"/>
    </source>
</evidence>
<dbReference type="EMBL" id="BSXS01007755">
    <property type="protein sequence ID" value="GME90138.1"/>
    <property type="molecule type" value="Genomic_DNA"/>
</dbReference>
<reference evidence="1" key="1">
    <citation type="submission" date="2023-04" db="EMBL/GenBank/DDBJ databases">
        <title>Ambrosiozyma monospora NBRC 10751.</title>
        <authorList>
            <person name="Ichikawa N."/>
            <person name="Sato H."/>
            <person name="Tonouchi N."/>
        </authorList>
    </citation>
    <scope>NUCLEOTIDE SEQUENCE</scope>
    <source>
        <strain evidence="1">NBRC 10751</strain>
    </source>
</reference>
<keyword evidence="2" id="KW-1185">Reference proteome</keyword>
<gene>
    <name evidence="1" type="ORF">Amon02_000864700</name>
</gene>
<name>A0ACB5TK41_AMBMO</name>